<dbReference type="PANTHER" id="PTHR32123">
    <property type="entry name" value="BICD FAMILY-LIKE CARGO ADAPTER"/>
    <property type="match status" value="1"/>
</dbReference>
<feature type="region of interest" description="Disordered" evidence="3">
    <location>
        <begin position="303"/>
        <end position="336"/>
    </location>
</feature>
<dbReference type="PANTHER" id="PTHR32123:SF13">
    <property type="entry name" value="BICAUDAL D-RELATED PROTEIN HOMOLOG"/>
    <property type="match status" value="1"/>
</dbReference>
<proteinExistence type="predicted"/>
<feature type="region of interest" description="Disordered" evidence="3">
    <location>
        <begin position="373"/>
        <end position="399"/>
    </location>
</feature>
<organism evidence="4">
    <name type="scientific">Rhipicephalus appendiculatus</name>
    <name type="common">Brown ear tick</name>
    <dbReference type="NCBI Taxonomy" id="34631"/>
    <lineage>
        <taxon>Eukaryota</taxon>
        <taxon>Metazoa</taxon>
        <taxon>Ecdysozoa</taxon>
        <taxon>Arthropoda</taxon>
        <taxon>Chelicerata</taxon>
        <taxon>Arachnida</taxon>
        <taxon>Acari</taxon>
        <taxon>Parasitiformes</taxon>
        <taxon>Ixodida</taxon>
        <taxon>Ixodoidea</taxon>
        <taxon>Ixodidae</taxon>
        <taxon>Rhipicephalinae</taxon>
        <taxon>Rhipicephalus</taxon>
        <taxon>Rhipicephalus</taxon>
    </lineage>
</organism>
<evidence type="ECO:0000256" key="2">
    <source>
        <dbReference type="SAM" id="Coils"/>
    </source>
</evidence>
<evidence type="ECO:0000313" key="4">
    <source>
        <dbReference type="EMBL" id="JAP82545.1"/>
    </source>
</evidence>
<feature type="coiled-coil region" evidence="2">
    <location>
        <begin position="66"/>
        <end position="280"/>
    </location>
</feature>
<sequence>MCACRLEGMQPTTGASHSPMLGELEDYLHEIRGRDVAPEDDDSEPGDVYSQLAQKEKDLLLAAEIGKELLERNSDLSRQNERLTEEYSRKLEVLEQEKHALRRKLESLSGESDSRLAELQADLSQARQQLADQQELLRALEKERGALVHEMTDQNQRLAQELKAARRAEDQAAGQYRTLRQQLSMRRSSLDDHVAQLQGLRDEITLLSERKAELERRISALVDERESLSLSLEESGDRILLLEKQRHEYETQIRQQQRDMEELRIANGHLQDRVDALQRQRTSSPLLNGLLNTGQRSLFNEIEMSSSSSADDEAGSMGRRSRQPSQLGSSSAGFPGDFDEIECDDCDLATDEDKHLRQELAQAVQDLQRLASELRRQRESSSTTNSDSGVPPSPQELDPSEVSAHMLNAVVTDLRALLHDMLAGGAAVCQACQAAAERAREEAELRRELADKSDELRRRSADLAEAQRQLALRDTELRALHEERDRLRDDVGSSRMAKDEIVKKAWDTRDQAVARKNNTEIELAKTRIELMHINSQLMEAIQQKVELSQQLEQWQVDMQSLLDERVQKQLRIQEAEDRRRKAKAAAANGASASPQQKTPSKGGKLFGLWKKPQSPQTPQ</sequence>
<dbReference type="AlphaFoldDB" id="A0A131YVJ9"/>
<dbReference type="InterPro" id="IPR051149">
    <property type="entry name" value="Spindly/BICDR_Dynein_Adapter"/>
</dbReference>
<name>A0A131YVJ9_RHIAP</name>
<feature type="region of interest" description="Disordered" evidence="3">
    <location>
        <begin position="1"/>
        <end position="20"/>
    </location>
</feature>
<feature type="coiled-coil region" evidence="2">
    <location>
        <begin position="439"/>
        <end position="483"/>
    </location>
</feature>
<feature type="compositionally biased region" description="Polar residues" evidence="3">
    <location>
        <begin position="323"/>
        <end position="332"/>
    </location>
</feature>
<accession>A0A131YVJ9</accession>
<feature type="region of interest" description="Disordered" evidence="3">
    <location>
        <begin position="573"/>
        <end position="619"/>
    </location>
</feature>
<evidence type="ECO:0000256" key="3">
    <source>
        <dbReference type="SAM" id="MobiDB-lite"/>
    </source>
</evidence>
<evidence type="ECO:0000256" key="1">
    <source>
        <dbReference type="ARBA" id="ARBA00023054"/>
    </source>
</evidence>
<keyword evidence="1 2" id="KW-0175">Coiled coil</keyword>
<protein>
    <submittedName>
        <fullName evidence="4">Coiled-coil domain-containing protein 64</fullName>
    </submittedName>
</protein>
<feature type="compositionally biased region" description="Polar residues" evidence="3">
    <location>
        <begin position="590"/>
        <end position="599"/>
    </location>
</feature>
<reference evidence="4" key="1">
    <citation type="journal article" date="2016" name="Ticks Tick Borne Dis.">
        <title>De novo assembly and annotation of the salivary gland transcriptome of Rhipicephalus appendiculatus male and female ticks during blood feeding.</title>
        <authorList>
            <person name="de Castro M.H."/>
            <person name="de Klerk D."/>
            <person name="Pienaar R."/>
            <person name="Latif A.A."/>
            <person name="Rees D.J."/>
            <person name="Mans B.J."/>
        </authorList>
    </citation>
    <scope>NUCLEOTIDE SEQUENCE</scope>
    <source>
        <tissue evidence="4">Salivary glands</tissue>
    </source>
</reference>
<dbReference type="EMBL" id="GEDV01006012">
    <property type="protein sequence ID" value="JAP82545.1"/>
    <property type="molecule type" value="Transcribed_RNA"/>
</dbReference>